<dbReference type="EMBL" id="JAAQHG020000064">
    <property type="protein sequence ID" value="KAL1582128.1"/>
    <property type="molecule type" value="Genomic_DNA"/>
</dbReference>
<dbReference type="Proteomes" id="UP000803884">
    <property type="component" value="Unassembled WGS sequence"/>
</dbReference>
<evidence type="ECO:0000313" key="2">
    <source>
        <dbReference type="Proteomes" id="UP000803884"/>
    </source>
</evidence>
<sequence length="499" mass="55530">MSNNRAQLRRENNDQARVLSPLEEMPTEIMRIIAASELETSQAVIRAQGGCLRFELNPAILQTSKTIFTKCVKPWRDNRPVRITYKGGPGFRPTAFVPVLGNDAYKILTTPHEVAHTTFVADINVAQQLPSEDDDSAIPTENVCVITLDAACTWLTILGCMQSAEDRISSSTGGDLYQAIALMLQSSTRLSVDTTQNEGSQVIGSKERIWASPRDAVVIGGSIYVTWISSLLAHGHALSALRNSEAQLDYCSYTCKQLIGLHRLEAGSAAMKSLTQPEQSILARRACAALLNWTYEYHRDARDEGSLARLKESWQVQEDGTCTIEGCPCLLWTGLDLADGRGVSRDDAARYGIDLLPWLEVHRWTIALHCRRRLVEGDYDGLVDAREEMLTVKAWIQPDELQGSFTQDLESFTIAASMGIRSLANHRGIEMSDEDDEAQVDILWNSLNLEKERVESSVEWRVHKHSIALEAATRVSSRMIVEADIVPVRLLASLLDQHR</sequence>
<keyword evidence="2" id="KW-1185">Reference proteome</keyword>
<reference evidence="1 2" key="1">
    <citation type="journal article" date="2020" name="Microbiol. Resour. Announc.">
        <title>Draft Genome Sequence of a Cladosporium Species Isolated from the Mesophotic Ascidian Didemnum maculosum.</title>
        <authorList>
            <person name="Gioti A."/>
            <person name="Siaperas R."/>
            <person name="Nikolaivits E."/>
            <person name="Le Goff G."/>
            <person name="Ouazzani J."/>
            <person name="Kotoulas G."/>
            <person name="Topakas E."/>
        </authorList>
    </citation>
    <scope>NUCLEOTIDE SEQUENCE [LARGE SCALE GENOMIC DNA]</scope>
    <source>
        <strain evidence="1 2">TM138-S3</strain>
    </source>
</reference>
<dbReference type="AlphaFoldDB" id="A0AB34KAJ2"/>
<comment type="caution">
    <text evidence="1">The sequence shown here is derived from an EMBL/GenBank/DDBJ whole genome shotgun (WGS) entry which is preliminary data.</text>
</comment>
<proteinExistence type="predicted"/>
<gene>
    <name evidence="1" type="ORF">WHR41_09281</name>
</gene>
<organism evidence="1 2">
    <name type="scientific">Cladosporium halotolerans</name>
    <dbReference type="NCBI Taxonomy" id="1052096"/>
    <lineage>
        <taxon>Eukaryota</taxon>
        <taxon>Fungi</taxon>
        <taxon>Dikarya</taxon>
        <taxon>Ascomycota</taxon>
        <taxon>Pezizomycotina</taxon>
        <taxon>Dothideomycetes</taxon>
        <taxon>Dothideomycetidae</taxon>
        <taxon>Cladosporiales</taxon>
        <taxon>Cladosporiaceae</taxon>
        <taxon>Cladosporium</taxon>
    </lineage>
</organism>
<name>A0AB34KAJ2_9PEZI</name>
<evidence type="ECO:0000313" key="1">
    <source>
        <dbReference type="EMBL" id="KAL1582128.1"/>
    </source>
</evidence>
<dbReference type="RefSeq" id="XP_069225235.1">
    <property type="nucleotide sequence ID" value="XM_069377885.1"/>
</dbReference>
<protein>
    <submittedName>
        <fullName evidence="1">Uncharacterized protein</fullName>
    </submittedName>
</protein>
<dbReference type="GeneID" id="96010723"/>
<accession>A0AB34KAJ2</accession>